<comment type="caution">
    <text evidence="3">The sequence shown here is derived from an EMBL/GenBank/DDBJ whole genome shotgun (WGS) entry which is preliminary data.</text>
</comment>
<dbReference type="Pfam" id="PF00535">
    <property type="entry name" value="Glycos_transf_2"/>
    <property type="match status" value="1"/>
</dbReference>
<evidence type="ECO:0000256" key="1">
    <source>
        <dbReference type="SAM" id="Phobius"/>
    </source>
</evidence>
<dbReference type="EMBL" id="JTHE03000056">
    <property type="protein sequence ID" value="MCM1983125.1"/>
    <property type="molecule type" value="Genomic_DNA"/>
</dbReference>
<dbReference type="InterPro" id="IPR001173">
    <property type="entry name" value="Glyco_trans_2-like"/>
</dbReference>
<evidence type="ECO:0000313" key="3">
    <source>
        <dbReference type="EMBL" id="MCM1983125.1"/>
    </source>
</evidence>
<keyword evidence="1" id="KW-1133">Transmembrane helix</keyword>
<organism evidence="3 4">
    <name type="scientific">Lyngbya confervoides BDU141951</name>
    <dbReference type="NCBI Taxonomy" id="1574623"/>
    <lineage>
        <taxon>Bacteria</taxon>
        <taxon>Bacillati</taxon>
        <taxon>Cyanobacteriota</taxon>
        <taxon>Cyanophyceae</taxon>
        <taxon>Oscillatoriophycideae</taxon>
        <taxon>Oscillatoriales</taxon>
        <taxon>Microcoleaceae</taxon>
        <taxon>Lyngbya</taxon>
    </lineage>
</organism>
<dbReference type="InterPro" id="IPR029044">
    <property type="entry name" value="Nucleotide-diphossugar_trans"/>
</dbReference>
<sequence>MISALLVLTLLSCLIWMGLLTLRGGFWRCDQRLDCPVNRPEWTDWPRVCAIIPARDEAAYIGATVRSLLTQDYAGAFEVVLVDDQSSDATAALAQQTAADLGEGHRLRILTTPPLPPGWSGKLWAVNTGVQHVLQAPGRPPDYLLLSDADIVHPKGNLTALLSKAITENRLLVSLMVQLRCQSFWEKALIPAFIFFFQKLYPFPWANSSRHKLAAAAGGCILLQRQALLQAGGLERVKDALIDDCSLAAAVKQTAATKDSGKTTWGRIWLGLSTQTHSLRAYDTLDTIWTMVARTAFTQLGYSTVLLLGSVLGMILVYLWPPLAIAVGALTQHPWIALCGGLAWLLMAIAYLPTVRLYRLPPLWAMTLPATALLYTLMTLDSARRHWQGRGGAWKGRVYPAKS</sequence>
<evidence type="ECO:0000313" key="4">
    <source>
        <dbReference type="Proteomes" id="UP000031561"/>
    </source>
</evidence>
<dbReference type="PANTHER" id="PTHR43646">
    <property type="entry name" value="GLYCOSYLTRANSFERASE"/>
    <property type="match status" value="1"/>
</dbReference>
<dbReference type="Proteomes" id="UP000031561">
    <property type="component" value="Unassembled WGS sequence"/>
</dbReference>
<keyword evidence="4" id="KW-1185">Reference proteome</keyword>
<protein>
    <submittedName>
        <fullName evidence="3">Glycosyltransferase</fullName>
    </submittedName>
</protein>
<dbReference type="NCBIfam" id="TIGR03469">
    <property type="entry name" value="HpnB"/>
    <property type="match status" value="1"/>
</dbReference>
<feature type="domain" description="Glycosyltransferase 2-like" evidence="2">
    <location>
        <begin position="50"/>
        <end position="228"/>
    </location>
</feature>
<gene>
    <name evidence="3" type="ORF">QQ91_0009845</name>
</gene>
<dbReference type="AlphaFoldDB" id="A0ABD4T475"/>
<feature type="transmembrane region" description="Helical" evidence="1">
    <location>
        <begin position="333"/>
        <end position="351"/>
    </location>
</feature>
<accession>A0ABD4T475</accession>
<dbReference type="RefSeq" id="WP_166281987.1">
    <property type="nucleotide sequence ID" value="NZ_JTHE03000056.1"/>
</dbReference>
<dbReference type="InterPro" id="IPR017832">
    <property type="entry name" value="Glyco_trans_2_hopen-assoc_HpnB"/>
</dbReference>
<feature type="transmembrane region" description="Helical" evidence="1">
    <location>
        <begin position="300"/>
        <end position="321"/>
    </location>
</feature>
<proteinExistence type="predicted"/>
<dbReference type="PANTHER" id="PTHR43646:SF3">
    <property type="entry name" value="SLR1566 PROTEIN"/>
    <property type="match status" value="1"/>
</dbReference>
<feature type="transmembrane region" description="Helical" evidence="1">
    <location>
        <begin position="363"/>
        <end position="380"/>
    </location>
</feature>
<evidence type="ECO:0000259" key="2">
    <source>
        <dbReference type="Pfam" id="PF00535"/>
    </source>
</evidence>
<dbReference type="SUPFAM" id="SSF53448">
    <property type="entry name" value="Nucleotide-diphospho-sugar transferases"/>
    <property type="match status" value="1"/>
</dbReference>
<dbReference type="Gene3D" id="3.90.550.10">
    <property type="entry name" value="Spore Coat Polysaccharide Biosynthesis Protein SpsA, Chain A"/>
    <property type="match status" value="1"/>
</dbReference>
<name>A0ABD4T475_9CYAN</name>
<keyword evidence="1" id="KW-0472">Membrane</keyword>
<keyword evidence="1" id="KW-0812">Transmembrane</keyword>
<reference evidence="3 4" key="1">
    <citation type="journal article" date="2015" name="Genome Announc.">
        <title>Draft Genome Sequence of Filamentous Marine Cyanobacterium Lyngbya confervoides Strain BDU141951.</title>
        <authorList>
            <person name="Chandrababunaidu M.M."/>
            <person name="Sen D."/>
            <person name="Tripathy S."/>
        </authorList>
    </citation>
    <scope>NUCLEOTIDE SEQUENCE [LARGE SCALE GENOMIC DNA]</scope>
    <source>
        <strain evidence="3 4">BDU141951</strain>
    </source>
</reference>